<feature type="compositionally biased region" description="Polar residues" evidence="1">
    <location>
        <begin position="161"/>
        <end position="174"/>
    </location>
</feature>
<evidence type="ECO:0000313" key="3">
    <source>
        <dbReference type="EMBL" id="KAJ4501070.1"/>
    </source>
</evidence>
<dbReference type="EMBL" id="JANVFT010000003">
    <property type="protein sequence ID" value="KAJ4501070.1"/>
    <property type="molecule type" value="Genomic_DNA"/>
</dbReference>
<name>A0ABQ8W1T0_9AGAR</name>
<dbReference type="Proteomes" id="UP001150217">
    <property type="component" value="Unassembled WGS sequence"/>
</dbReference>
<feature type="region of interest" description="Disordered" evidence="1">
    <location>
        <begin position="161"/>
        <end position="184"/>
    </location>
</feature>
<keyword evidence="2" id="KW-1133">Transmembrane helix</keyword>
<keyword evidence="4" id="KW-1185">Reference proteome</keyword>
<keyword evidence="2" id="KW-0812">Transmembrane</keyword>
<protein>
    <submittedName>
        <fullName evidence="3">Uncharacterized protein</fullName>
    </submittedName>
</protein>
<keyword evidence="2" id="KW-0472">Membrane</keyword>
<reference evidence="3" key="1">
    <citation type="submission" date="2022-08" db="EMBL/GenBank/DDBJ databases">
        <title>A Global Phylogenomic Analysis of the Shiitake Genus Lentinula.</title>
        <authorList>
            <consortium name="DOE Joint Genome Institute"/>
            <person name="Sierra-Patev S."/>
            <person name="Min B."/>
            <person name="Naranjo-Ortiz M."/>
            <person name="Looney B."/>
            <person name="Konkel Z."/>
            <person name="Slot J.C."/>
            <person name="Sakamoto Y."/>
            <person name="Steenwyk J.L."/>
            <person name="Rokas A."/>
            <person name="Carro J."/>
            <person name="Camarero S."/>
            <person name="Ferreira P."/>
            <person name="Molpeceres G."/>
            <person name="Ruiz-Duenas F.J."/>
            <person name="Serrano A."/>
            <person name="Henrissat B."/>
            <person name="Drula E."/>
            <person name="Hughes K.W."/>
            <person name="Mata J.L."/>
            <person name="Ishikawa N.K."/>
            <person name="Vargas-Isla R."/>
            <person name="Ushijima S."/>
            <person name="Smith C.A."/>
            <person name="Ahrendt S."/>
            <person name="Andreopoulos W."/>
            <person name="He G."/>
            <person name="Labutti K."/>
            <person name="Lipzen A."/>
            <person name="Ng V."/>
            <person name="Riley R."/>
            <person name="Sandor L."/>
            <person name="Barry K."/>
            <person name="Martinez A.T."/>
            <person name="Xiao Y."/>
            <person name="Gibbons J.G."/>
            <person name="Terashima K."/>
            <person name="Grigoriev I.V."/>
            <person name="Hibbett D.S."/>
        </authorList>
    </citation>
    <scope>NUCLEOTIDE SEQUENCE</scope>
    <source>
        <strain evidence="3">RHP3577 ss4</strain>
    </source>
</reference>
<sequence>MLLFDTPFVRRILDEHPISQIVSVLGMVIIVWYLYAGDGPLLHRARDIQGVGVLVMLPLGFKFILLYLLLCYVRTIYYAIPSSPPSDSHRISSATGILPTARNPPCKSRVKKSILPLPVQIELPVEGWSITVRFSSSQPHVRLSYNFKFGKELGTIINSSLDPPPSCQDSSAASWKQDRRGGLV</sequence>
<evidence type="ECO:0000313" key="4">
    <source>
        <dbReference type="Proteomes" id="UP001150217"/>
    </source>
</evidence>
<gene>
    <name evidence="3" type="ORF">C8R41DRAFT_807998</name>
</gene>
<evidence type="ECO:0000256" key="1">
    <source>
        <dbReference type="SAM" id="MobiDB-lite"/>
    </source>
</evidence>
<accession>A0ABQ8W1T0</accession>
<comment type="caution">
    <text evidence="3">The sequence shown here is derived from an EMBL/GenBank/DDBJ whole genome shotgun (WGS) entry which is preliminary data.</text>
</comment>
<organism evidence="3 4">
    <name type="scientific">Lentinula lateritia</name>
    <dbReference type="NCBI Taxonomy" id="40482"/>
    <lineage>
        <taxon>Eukaryota</taxon>
        <taxon>Fungi</taxon>
        <taxon>Dikarya</taxon>
        <taxon>Basidiomycota</taxon>
        <taxon>Agaricomycotina</taxon>
        <taxon>Agaricomycetes</taxon>
        <taxon>Agaricomycetidae</taxon>
        <taxon>Agaricales</taxon>
        <taxon>Marasmiineae</taxon>
        <taxon>Omphalotaceae</taxon>
        <taxon>Lentinula</taxon>
    </lineage>
</organism>
<feature type="transmembrane region" description="Helical" evidence="2">
    <location>
        <begin position="18"/>
        <end position="36"/>
    </location>
</feature>
<feature type="transmembrane region" description="Helical" evidence="2">
    <location>
        <begin position="48"/>
        <end position="70"/>
    </location>
</feature>
<evidence type="ECO:0000256" key="2">
    <source>
        <dbReference type="SAM" id="Phobius"/>
    </source>
</evidence>
<proteinExistence type="predicted"/>